<organism evidence="2 3">
    <name type="scientific">Inhella gelatinilytica</name>
    <dbReference type="NCBI Taxonomy" id="2795030"/>
    <lineage>
        <taxon>Bacteria</taxon>
        <taxon>Pseudomonadati</taxon>
        <taxon>Pseudomonadota</taxon>
        <taxon>Betaproteobacteria</taxon>
        <taxon>Burkholderiales</taxon>
        <taxon>Sphaerotilaceae</taxon>
        <taxon>Inhella</taxon>
    </lineage>
</organism>
<dbReference type="InterPro" id="IPR052746">
    <property type="entry name" value="MlaB_ABC_Transporter"/>
</dbReference>
<keyword evidence="3" id="KW-1185">Reference proteome</keyword>
<dbReference type="Pfam" id="PF13466">
    <property type="entry name" value="STAS_2"/>
    <property type="match status" value="1"/>
</dbReference>
<dbReference type="InterPro" id="IPR002645">
    <property type="entry name" value="STAS_dom"/>
</dbReference>
<dbReference type="InterPro" id="IPR036513">
    <property type="entry name" value="STAS_dom_sf"/>
</dbReference>
<reference evidence="2" key="1">
    <citation type="submission" date="2020-12" db="EMBL/GenBank/DDBJ databases">
        <title>The genome sequence of Inhella sp. 4Y17.</title>
        <authorList>
            <person name="Liu Y."/>
        </authorList>
    </citation>
    <scope>NUCLEOTIDE SEQUENCE</scope>
    <source>
        <strain evidence="2">4Y10</strain>
    </source>
</reference>
<comment type="caution">
    <text evidence="2">The sequence shown here is derived from an EMBL/GenBank/DDBJ whole genome shotgun (WGS) entry which is preliminary data.</text>
</comment>
<sequence>MGEPLQLGTEWTIAQASQLHQRLLESLFQSAETAEAPSLDLGSVDSMDSAGVQLLIALRRSLQERGQELLITAASPTVRAALQVYRVRDLLLPPEVD</sequence>
<proteinExistence type="predicted"/>
<dbReference type="PANTHER" id="PTHR35849">
    <property type="entry name" value="BLR2341 PROTEIN"/>
    <property type="match status" value="1"/>
</dbReference>
<dbReference type="PANTHER" id="PTHR35849:SF2">
    <property type="entry name" value="BLR2341 PROTEIN"/>
    <property type="match status" value="1"/>
</dbReference>
<evidence type="ECO:0000259" key="1">
    <source>
        <dbReference type="PROSITE" id="PS50801"/>
    </source>
</evidence>
<feature type="domain" description="STAS" evidence="1">
    <location>
        <begin position="5"/>
        <end position="97"/>
    </location>
</feature>
<dbReference type="Gene3D" id="3.30.750.24">
    <property type="entry name" value="STAS domain"/>
    <property type="match status" value="1"/>
</dbReference>
<evidence type="ECO:0000313" key="2">
    <source>
        <dbReference type="EMBL" id="MBH9552161.1"/>
    </source>
</evidence>
<dbReference type="InterPro" id="IPR058548">
    <property type="entry name" value="MlaB-like_STAS"/>
</dbReference>
<dbReference type="RefSeq" id="WP_198099732.1">
    <property type="nucleotide sequence ID" value="NZ_JAEDAL010000001.1"/>
</dbReference>
<dbReference type="SUPFAM" id="SSF52091">
    <property type="entry name" value="SpoIIaa-like"/>
    <property type="match status" value="1"/>
</dbReference>
<dbReference type="CDD" id="cd07043">
    <property type="entry name" value="STAS_anti-anti-sigma_factors"/>
    <property type="match status" value="1"/>
</dbReference>
<dbReference type="PROSITE" id="PS50801">
    <property type="entry name" value="STAS"/>
    <property type="match status" value="1"/>
</dbReference>
<dbReference type="AlphaFoldDB" id="A0A931IV74"/>
<name>A0A931IV74_9BURK</name>
<dbReference type="EMBL" id="JAEDAL010000001">
    <property type="protein sequence ID" value="MBH9552161.1"/>
    <property type="molecule type" value="Genomic_DNA"/>
</dbReference>
<dbReference type="Proteomes" id="UP000620139">
    <property type="component" value="Unassembled WGS sequence"/>
</dbReference>
<protein>
    <submittedName>
        <fullName evidence="2">STAS domain-containing protein</fullName>
    </submittedName>
</protein>
<accession>A0A931IV74</accession>
<evidence type="ECO:0000313" key="3">
    <source>
        <dbReference type="Proteomes" id="UP000620139"/>
    </source>
</evidence>
<gene>
    <name evidence="2" type="ORF">I7X43_04780</name>
</gene>